<dbReference type="Pfam" id="PF01302">
    <property type="entry name" value="CAP_GLY"/>
    <property type="match status" value="1"/>
</dbReference>
<organism evidence="13">
    <name type="scientific">Strongyloides stercoralis</name>
    <name type="common">Threadworm</name>
    <dbReference type="NCBI Taxonomy" id="6248"/>
    <lineage>
        <taxon>Eukaryota</taxon>
        <taxon>Metazoa</taxon>
        <taxon>Ecdysozoa</taxon>
        <taxon>Nematoda</taxon>
        <taxon>Chromadorea</taxon>
        <taxon>Rhabditida</taxon>
        <taxon>Tylenchina</taxon>
        <taxon>Panagrolaimomorpha</taxon>
        <taxon>Strongyloidoidea</taxon>
        <taxon>Strongyloididae</taxon>
        <taxon>Strongyloides</taxon>
    </lineage>
</organism>
<evidence type="ECO:0000256" key="7">
    <source>
        <dbReference type="ARBA" id="ARBA00023054"/>
    </source>
</evidence>
<evidence type="ECO:0000256" key="1">
    <source>
        <dbReference type="ARBA" id="ARBA00004245"/>
    </source>
</evidence>
<dbReference type="Pfam" id="PF12455">
    <property type="entry name" value="Dynactin"/>
    <property type="match status" value="1"/>
</dbReference>
<dbReference type="STRING" id="6248.A0A0K0E929"/>
<evidence type="ECO:0000256" key="4">
    <source>
        <dbReference type="ARBA" id="ARBA00022490"/>
    </source>
</evidence>
<feature type="compositionally biased region" description="Polar residues" evidence="10">
    <location>
        <begin position="91"/>
        <end position="134"/>
    </location>
</feature>
<dbReference type="GO" id="GO:0000132">
    <property type="term" value="P:establishment of mitotic spindle orientation"/>
    <property type="evidence" value="ECO:0007669"/>
    <property type="project" value="TreeGrafter"/>
</dbReference>
<feature type="coiled-coil region" evidence="9">
    <location>
        <begin position="959"/>
        <end position="1028"/>
    </location>
</feature>
<dbReference type="InterPro" id="IPR022157">
    <property type="entry name" value="Dynactin"/>
</dbReference>
<keyword evidence="6" id="KW-0243">Dynein</keyword>
<dbReference type="InterPro" id="IPR000938">
    <property type="entry name" value="CAP-Gly_domain"/>
</dbReference>
<dbReference type="GO" id="GO:0005814">
    <property type="term" value="C:centriole"/>
    <property type="evidence" value="ECO:0007669"/>
    <property type="project" value="UniProtKB-SubCell"/>
</dbReference>
<feature type="compositionally biased region" description="Low complexity" evidence="10">
    <location>
        <begin position="79"/>
        <end position="90"/>
    </location>
</feature>
<comment type="similarity">
    <text evidence="2">Belongs to the dynactin 150 kDa subunit family.</text>
</comment>
<feature type="region of interest" description="Disordered" evidence="10">
    <location>
        <begin position="65"/>
        <end position="180"/>
    </location>
</feature>
<dbReference type="GO" id="GO:0007097">
    <property type="term" value="P:nuclear migration"/>
    <property type="evidence" value="ECO:0007669"/>
    <property type="project" value="TreeGrafter"/>
</dbReference>
<sequence length="1228" mass="141024">MSTFKVGEKVDTDKGKGKIAFFGETKFAPGTWVGIILDTENGKNNGTIEGVKYFSCPDKYGIFMKPSQVRREGERRSSTRTSIASSARQSKASSTKVSVKNSPIPTPRSMSPSKTTSNLSNTNIPSTRKSSSGIKSPRSNSKPPNSATTTSTTSNNDSLQSSGQSNESFEMVKEESIPEIKDNTDEVVKNSEIIDELEKPVEISPIKYVPPPDLDEGKELEYLRSKNVDLEEQVEVLKVKIREFRPKIHEFERLKVTVQKFEENKKQILEQNSRLKRELEEYKHRLEDSLKKLEETETPDIVELKCQIEELSIDKEIAEEECEVIKAELESYKMQFAEKEKELTLLKSEMERADPSSGGNSLQFAALQRQNESLSDAINKLRDHIAQGKIVESENMKVIEKLKQEVEDFEELTNNQEAEIAELRNMIVDYSEQIDAAAGAEKVIDNLTEKNLELEDKLNEMNEKIIELEELNDINEQLLACAKEDEIRNKKQLDEEIGSINMLRKTLRIREEEIDKFEATIQQFRNRITDLNIEIQNKEDELLIERERLQEKEANAGVPVYNSNKVFAELVDLELFRINDEYSQMTAKLLKFFLPDNFSKPGGDNDALLLTIALPRVAAKSIALGSLLAKKYPPVPGGMRREHVTKSHRGEQWGYVANIKYILSNLKVIAKKFEGTLQSCSVGKLASICHLQSEFAHHEKVLDSYFELLKQDRLDENSSIEPLYQIVHHFNYSFEVNMSMESYDNKEMLINVCIQLTKGFEWININGQRIIFYLEDNYSKENDIIRSFTKIMDTITEGEKLLIRTQNSIPKDKDIQVNSEFMDSIYTIITSLEKIAKVFVYTCKAATSMLNSFNECNGLRINQLGECIHNSVEKISGSIPSDKALEHIQSFADNIVSGLDKVSKTMEEDSLVVTKVEKKPYSALYERGIARKNDSQELESLRWQVTSKDEQIRELSYALKEKKDCIRNLELKLETHIKNIEGGKGSDKRVELIKKECEEKIKKCREEQEILLTEIDELNKQLEMISIEKPTHLAQFNDSQSSLDISHQNSDSIVLKEVTGQLDILKKNYQILQDTYKYVNYKNCSLQARQNEAIIRELKPLKEANSVAGIYSLRSFNKNKNKNDIVTLSFEADKLNSEWTLLQLEGISTKNRRQYQMKVQNYNNRVQALEFKFYTYWGMNHPGEELPKTFKKPKRMTINENLIENDQPSAETNKLLEKWCNFKKQSVC</sequence>
<keyword evidence="8" id="KW-0206">Cytoskeleton</keyword>
<evidence type="ECO:0000256" key="2">
    <source>
        <dbReference type="ARBA" id="ARBA00011010"/>
    </source>
</evidence>
<dbReference type="GO" id="GO:0000776">
    <property type="term" value="C:kinetochore"/>
    <property type="evidence" value="ECO:0007669"/>
    <property type="project" value="TreeGrafter"/>
</dbReference>
<keyword evidence="7 9" id="KW-0175">Coiled coil</keyword>
<protein>
    <recommendedName>
        <fullName evidence="3">Dynactin subunit 1</fullName>
    </recommendedName>
</protein>
<evidence type="ECO:0000256" key="3">
    <source>
        <dbReference type="ARBA" id="ARBA00016574"/>
    </source>
</evidence>
<dbReference type="GO" id="GO:0030424">
    <property type="term" value="C:axon"/>
    <property type="evidence" value="ECO:0007669"/>
    <property type="project" value="TreeGrafter"/>
</dbReference>
<dbReference type="PANTHER" id="PTHR18916">
    <property type="entry name" value="DYNACTIN 1-RELATED MICROTUBULE-BINDING"/>
    <property type="match status" value="1"/>
</dbReference>
<evidence type="ECO:0000256" key="9">
    <source>
        <dbReference type="SAM" id="Coils"/>
    </source>
</evidence>
<feature type="domain" description="CAP-Gly" evidence="11">
    <location>
        <begin position="23"/>
        <end position="65"/>
    </location>
</feature>
<evidence type="ECO:0000256" key="5">
    <source>
        <dbReference type="ARBA" id="ARBA00022701"/>
    </source>
</evidence>
<dbReference type="InterPro" id="IPR036859">
    <property type="entry name" value="CAP-Gly_dom_sf"/>
</dbReference>
<name>A0A0K0E929_STRER</name>
<dbReference type="GO" id="GO:0000922">
    <property type="term" value="C:spindle pole"/>
    <property type="evidence" value="ECO:0007669"/>
    <property type="project" value="TreeGrafter"/>
</dbReference>
<dbReference type="Proteomes" id="UP000035681">
    <property type="component" value="Unplaced"/>
</dbReference>
<dbReference type="PROSITE" id="PS50245">
    <property type="entry name" value="CAP_GLY_2"/>
    <property type="match status" value="1"/>
</dbReference>
<comment type="subcellular location">
    <subcellularLocation>
        <location evidence="1">Cytoplasm</location>
        <location evidence="1">Cytoskeleton</location>
    </subcellularLocation>
</comment>
<accession>A0A0K0E929</accession>
<dbReference type="Gene3D" id="2.30.30.190">
    <property type="entry name" value="CAP Gly-rich-like domain"/>
    <property type="match status" value="1"/>
</dbReference>
<keyword evidence="4" id="KW-0963">Cytoplasm</keyword>
<keyword evidence="5" id="KW-0493">Microtubule</keyword>
<evidence type="ECO:0000259" key="11">
    <source>
        <dbReference type="PROSITE" id="PS50245"/>
    </source>
</evidence>
<evidence type="ECO:0000256" key="10">
    <source>
        <dbReference type="SAM" id="MobiDB-lite"/>
    </source>
</evidence>
<dbReference type="WBParaSite" id="SSTP_0000601300.1">
    <property type="protein sequence ID" value="SSTP_0000601300.1"/>
    <property type="gene ID" value="SSTP_0000601300"/>
</dbReference>
<keyword evidence="12" id="KW-1185">Reference proteome</keyword>
<evidence type="ECO:0000313" key="12">
    <source>
        <dbReference type="Proteomes" id="UP000035681"/>
    </source>
</evidence>
<evidence type="ECO:0000256" key="8">
    <source>
        <dbReference type="ARBA" id="ARBA00023212"/>
    </source>
</evidence>
<dbReference type="GO" id="GO:0030286">
    <property type="term" value="C:dynein complex"/>
    <property type="evidence" value="ECO:0007669"/>
    <property type="project" value="UniProtKB-KW"/>
</dbReference>
<dbReference type="AlphaFoldDB" id="A0A0K0E929"/>
<dbReference type="SUPFAM" id="SSF74924">
    <property type="entry name" value="Cap-Gly domain"/>
    <property type="match status" value="1"/>
</dbReference>
<feature type="compositionally biased region" description="Low complexity" evidence="10">
    <location>
        <begin position="135"/>
        <end position="162"/>
    </location>
</feature>
<dbReference type="GO" id="GO:0051301">
    <property type="term" value="P:cell division"/>
    <property type="evidence" value="ECO:0007669"/>
    <property type="project" value="UniProtKB-KW"/>
</dbReference>
<feature type="coiled-coil region" evidence="9">
    <location>
        <begin position="220"/>
        <end position="555"/>
    </location>
</feature>
<proteinExistence type="inferred from homology"/>
<reference evidence="13" key="1">
    <citation type="submission" date="2015-08" db="UniProtKB">
        <authorList>
            <consortium name="WormBaseParasite"/>
        </authorList>
    </citation>
    <scope>IDENTIFICATION</scope>
</reference>
<feature type="compositionally biased region" description="Basic and acidic residues" evidence="10">
    <location>
        <begin position="170"/>
        <end position="180"/>
    </location>
</feature>
<evidence type="ECO:0000256" key="6">
    <source>
        <dbReference type="ARBA" id="ARBA00023017"/>
    </source>
</evidence>
<dbReference type="WBParaSite" id="TCONS_00001072.p1">
    <property type="protein sequence ID" value="TCONS_00001072.p1"/>
    <property type="gene ID" value="XLOC_001009"/>
</dbReference>
<dbReference type="SMART" id="SM01052">
    <property type="entry name" value="CAP_GLY"/>
    <property type="match status" value="1"/>
</dbReference>
<dbReference type="GO" id="GO:0005874">
    <property type="term" value="C:microtubule"/>
    <property type="evidence" value="ECO:0007669"/>
    <property type="project" value="UniProtKB-KW"/>
</dbReference>
<dbReference type="PROSITE" id="PS00845">
    <property type="entry name" value="CAP_GLY_1"/>
    <property type="match status" value="1"/>
</dbReference>
<evidence type="ECO:0000313" key="13">
    <source>
        <dbReference type="WBParaSite" id="SSTP_0000601300.1"/>
    </source>
</evidence>